<dbReference type="InterPro" id="IPR036282">
    <property type="entry name" value="Glutathione-S-Trfase_C_sf"/>
</dbReference>
<dbReference type="SUPFAM" id="SSF52833">
    <property type="entry name" value="Thioredoxin-like"/>
    <property type="match status" value="1"/>
</dbReference>
<dbReference type="SUPFAM" id="SSF47616">
    <property type="entry name" value="GST C-terminal domain-like"/>
    <property type="match status" value="1"/>
</dbReference>
<dbReference type="GO" id="GO:0006749">
    <property type="term" value="P:glutathione metabolic process"/>
    <property type="evidence" value="ECO:0007669"/>
    <property type="project" value="TreeGrafter"/>
</dbReference>
<dbReference type="eggNOG" id="COG0625">
    <property type="taxonomic scope" value="Bacteria"/>
</dbReference>
<dbReference type="GO" id="GO:0016034">
    <property type="term" value="F:maleylacetoacetate isomerase activity"/>
    <property type="evidence" value="ECO:0007669"/>
    <property type="project" value="TreeGrafter"/>
</dbReference>
<keyword evidence="2" id="KW-0808">Transferase</keyword>
<accession>F0BFS8</accession>
<reference evidence="2 3" key="1">
    <citation type="journal article" date="2011" name="BMC Genomics">
        <title>Comparative genomics reveals diversity among xanthomonads infecting tomato and pepper.</title>
        <authorList>
            <person name="Potnis N."/>
            <person name="Krasileva K."/>
            <person name="Chow V."/>
            <person name="Almeida N.F."/>
            <person name="Patil P.B."/>
            <person name="Ryan R.P."/>
            <person name="Sharlach M."/>
            <person name="Behlau F."/>
            <person name="Dow J.M."/>
            <person name="Momol M.T."/>
            <person name="White F.F."/>
            <person name="Preston J.F."/>
            <person name="Vinatzer B.A."/>
            <person name="Koebnik R."/>
            <person name="Setubal J.C."/>
            <person name="Norman D.J."/>
            <person name="Staskawicz B.J."/>
            <person name="Jones J.B."/>
        </authorList>
    </citation>
    <scope>NUCLEOTIDE SEQUENCE [LARGE SCALE GENOMIC DNA]</scope>
    <source>
        <strain evidence="2 3">ATCC 35937</strain>
    </source>
</reference>
<proteinExistence type="predicted"/>
<dbReference type="Gene3D" id="3.40.30.10">
    <property type="entry name" value="Glutaredoxin"/>
    <property type="match status" value="1"/>
</dbReference>
<evidence type="ECO:0000313" key="2">
    <source>
        <dbReference type="EMBL" id="EGD08657.1"/>
    </source>
</evidence>
<dbReference type="EMBL" id="AEQV01000112">
    <property type="protein sequence ID" value="EGD08657.1"/>
    <property type="molecule type" value="Genomic_DNA"/>
</dbReference>
<dbReference type="PANTHER" id="PTHR42673:SF4">
    <property type="entry name" value="MALEYLACETOACETATE ISOMERASE"/>
    <property type="match status" value="1"/>
</dbReference>
<dbReference type="InterPro" id="IPR004045">
    <property type="entry name" value="Glutathione_S-Trfase_N"/>
</dbReference>
<dbReference type="Pfam" id="PF13409">
    <property type="entry name" value="GST_N_2"/>
    <property type="match status" value="1"/>
</dbReference>
<feature type="domain" description="GST N-terminal" evidence="1">
    <location>
        <begin position="49"/>
        <end position="129"/>
    </location>
</feature>
<evidence type="ECO:0000259" key="1">
    <source>
        <dbReference type="PROSITE" id="PS50404"/>
    </source>
</evidence>
<gene>
    <name evidence="2" type="ORF">XVE_3092</name>
</gene>
<dbReference type="CDD" id="cd03194">
    <property type="entry name" value="GST_C_3"/>
    <property type="match status" value="1"/>
</dbReference>
<dbReference type="PANTHER" id="PTHR42673">
    <property type="entry name" value="MALEYLACETOACETATE ISOMERASE"/>
    <property type="match status" value="1"/>
</dbReference>
<protein>
    <submittedName>
        <fullName evidence="2">Glutathione S-transferase</fullName>
    </submittedName>
</protein>
<name>F0BFS8_9XANT</name>
<dbReference type="AlphaFoldDB" id="F0BFS8"/>
<sequence length="258" mass="28052">MTVGGAVAVAAAPSREGTVAASDRPPLAVAGPDAYAAPTLCSEQRMPLPRLVIGDKTLSSWSLRPWLLLRHFQVPFDEVCLPLDTPEFQSRIAGYSPTRKVPVLWDGTLHVWDSLAICEYINERWLDGRGWPADLAVRAQARAAAAEMHSGFAALRSQLPMDLARPPGPGQWDAAAERDITRIQALWASLRAEHGHAGNFLCGEFGIVDAMYAPVALRFASYGVPLFEAAGDYLAALDALPALREWRNGAERERAERG</sequence>
<dbReference type="GO" id="GO:0004364">
    <property type="term" value="F:glutathione transferase activity"/>
    <property type="evidence" value="ECO:0007669"/>
    <property type="project" value="TreeGrafter"/>
</dbReference>
<dbReference type="Proteomes" id="UP000003299">
    <property type="component" value="Unassembled WGS sequence"/>
</dbReference>
<organism evidence="2 3">
    <name type="scientific">Xanthomonas vesicatoria ATCC 35937</name>
    <dbReference type="NCBI Taxonomy" id="925775"/>
    <lineage>
        <taxon>Bacteria</taxon>
        <taxon>Pseudomonadati</taxon>
        <taxon>Pseudomonadota</taxon>
        <taxon>Gammaproteobacteria</taxon>
        <taxon>Lysobacterales</taxon>
        <taxon>Lysobacteraceae</taxon>
        <taxon>Xanthomonas</taxon>
    </lineage>
</organism>
<dbReference type="PROSITE" id="PS50404">
    <property type="entry name" value="GST_NTER"/>
    <property type="match status" value="1"/>
</dbReference>
<dbReference type="InterPro" id="IPR036249">
    <property type="entry name" value="Thioredoxin-like_sf"/>
</dbReference>
<evidence type="ECO:0000313" key="3">
    <source>
        <dbReference type="Proteomes" id="UP000003299"/>
    </source>
</evidence>
<dbReference type="FunFam" id="3.40.30.10:FF:000206">
    <property type="entry name" value="Probable glutathione S-transferase"/>
    <property type="match status" value="1"/>
</dbReference>
<dbReference type="CDD" id="cd03043">
    <property type="entry name" value="GST_N_1"/>
    <property type="match status" value="1"/>
</dbReference>
<comment type="caution">
    <text evidence="2">The sequence shown here is derived from an EMBL/GenBank/DDBJ whole genome shotgun (WGS) entry which is preliminary data.</text>
</comment>
<dbReference type="GO" id="GO:0006559">
    <property type="term" value="P:L-phenylalanine catabolic process"/>
    <property type="evidence" value="ECO:0007669"/>
    <property type="project" value="TreeGrafter"/>
</dbReference>
<dbReference type="Gene3D" id="1.20.1050.10">
    <property type="match status" value="1"/>
</dbReference>